<evidence type="ECO:0000256" key="5">
    <source>
        <dbReference type="ARBA" id="ARBA00022643"/>
    </source>
</evidence>
<evidence type="ECO:0000256" key="8">
    <source>
        <dbReference type="ARBA" id="ARBA00022884"/>
    </source>
</evidence>
<organism evidence="13">
    <name type="scientific">marine metagenome</name>
    <dbReference type="NCBI Taxonomy" id="408172"/>
    <lineage>
        <taxon>unclassified sequences</taxon>
        <taxon>metagenomes</taxon>
        <taxon>ecological metagenomes</taxon>
    </lineage>
</organism>
<gene>
    <name evidence="13" type="ORF">METZ01_LOCUS161909</name>
</gene>
<keyword evidence="3" id="KW-0820">tRNA-binding</keyword>
<dbReference type="PANTHER" id="PTHR45846">
    <property type="entry name" value="TRNA-DIHYDROURIDINE(47) SYNTHASE [NAD(P)(+)]-LIKE"/>
    <property type="match status" value="1"/>
</dbReference>
<comment type="cofactor">
    <cofactor evidence="1">
        <name>FMN</name>
        <dbReference type="ChEBI" id="CHEBI:58210"/>
    </cofactor>
</comment>
<evidence type="ECO:0000256" key="3">
    <source>
        <dbReference type="ARBA" id="ARBA00022555"/>
    </source>
</evidence>
<dbReference type="PROSITE" id="PS01136">
    <property type="entry name" value="UPF0034"/>
    <property type="match status" value="1"/>
</dbReference>
<evidence type="ECO:0000256" key="4">
    <source>
        <dbReference type="ARBA" id="ARBA00022630"/>
    </source>
</evidence>
<evidence type="ECO:0000259" key="12">
    <source>
        <dbReference type="Pfam" id="PF01207"/>
    </source>
</evidence>
<dbReference type="Pfam" id="PF01207">
    <property type="entry name" value="Dus"/>
    <property type="match status" value="1"/>
</dbReference>
<dbReference type="PANTHER" id="PTHR45846:SF1">
    <property type="entry name" value="TRNA-DIHYDROURIDINE(47) SYNTHASE [NAD(P)(+)]-LIKE"/>
    <property type="match status" value="1"/>
</dbReference>
<dbReference type="InterPro" id="IPR024036">
    <property type="entry name" value="tRNA-dHydroUridine_Synthase_C"/>
</dbReference>
<dbReference type="GO" id="GO:0050660">
    <property type="term" value="F:flavin adenine dinucleotide binding"/>
    <property type="evidence" value="ECO:0007669"/>
    <property type="project" value="InterPro"/>
</dbReference>
<keyword evidence="7" id="KW-0521">NADP</keyword>
<evidence type="ECO:0000256" key="10">
    <source>
        <dbReference type="ARBA" id="ARBA00048205"/>
    </source>
</evidence>
<dbReference type="InterPro" id="IPR035587">
    <property type="entry name" value="DUS-like_FMN-bd"/>
</dbReference>
<dbReference type="InterPro" id="IPR018517">
    <property type="entry name" value="tRNA_hU_synthase_CS"/>
</dbReference>
<dbReference type="GO" id="GO:0017150">
    <property type="term" value="F:tRNA dihydrouridine synthase activity"/>
    <property type="evidence" value="ECO:0007669"/>
    <property type="project" value="InterPro"/>
</dbReference>
<dbReference type="GO" id="GO:0000049">
    <property type="term" value="F:tRNA binding"/>
    <property type="evidence" value="ECO:0007669"/>
    <property type="project" value="UniProtKB-KW"/>
</dbReference>
<dbReference type="NCBIfam" id="TIGR00737">
    <property type="entry name" value="nifR3_yhdG"/>
    <property type="match status" value="1"/>
</dbReference>
<dbReference type="CDD" id="cd02801">
    <property type="entry name" value="DUS_like_FMN"/>
    <property type="match status" value="1"/>
</dbReference>
<dbReference type="SUPFAM" id="SSF51395">
    <property type="entry name" value="FMN-linked oxidoreductases"/>
    <property type="match status" value="1"/>
</dbReference>
<proteinExistence type="predicted"/>
<evidence type="ECO:0000256" key="7">
    <source>
        <dbReference type="ARBA" id="ARBA00022857"/>
    </source>
</evidence>
<comment type="catalytic activity">
    <reaction evidence="10">
        <text>a 5,6-dihydrouridine in tRNA + NADP(+) = a uridine in tRNA + NADPH + H(+)</text>
        <dbReference type="Rhea" id="RHEA:23624"/>
        <dbReference type="Rhea" id="RHEA-COMP:13339"/>
        <dbReference type="Rhea" id="RHEA-COMP:13887"/>
        <dbReference type="ChEBI" id="CHEBI:15378"/>
        <dbReference type="ChEBI" id="CHEBI:57783"/>
        <dbReference type="ChEBI" id="CHEBI:58349"/>
        <dbReference type="ChEBI" id="CHEBI:65315"/>
        <dbReference type="ChEBI" id="CHEBI:74443"/>
    </reaction>
</comment>
<protein>
    <recommendedName>
        <fullName evidence="12">DUS-like FMN-binding domain-containing protein</fullName>
    </recommendedName>
</protein>
<evidence type="ECO:0000256" key="2">
    <source>
        <dbReference type="ARBA" id="ARBA00002790"/>
    </source>
</evidence>
<evidence type="ECO:0000256" key="6">
    <source>
        <dbReference type="ARBA" id="ARBA00022694"/>
    </source>
</evidence>
<name>A0A382B5M2_9ZZZZ</name>
<dbReference type="AlphaFoldDB" id="A0A382B5M2"/>
<accession>A0A382B5M2</accession>
<sequence length="331" mass="36947">MKIGSVKIDVPVLLAPMAGVTDYSFRVLCREMGAGAVYSEFVSADGIIRENTKTLDLIRFNEIERPIGVQIFGKDGESMSQASRYVVDMFRPDILDINYGCPVPKVTKKGAGSAALQDLCLMEDITLAVVESVPEVPVTVKMRIGWNNDKIVIPEAGERLQNIGVKAITLHARTTKQRYTGKADWDYIKILKESVSIPVVGNGDVRTADDMMRMFDITGCDAVMVARAAQGNPWFFREAKARLEGQKVPSHLSVFDIAKMCCRHFNLLLENRGERTGTNLMRKHFSNYIKGFPGAAIFRQKLVTAHSLPEMRVILKEFLDKARAIDVVQEF</sequence>
<reference evidence="13" key="1">
    <citation type="submission" date="2018-05" db="EMBL/GenBank/DDBJ databases">
        <authorList>
            <person name="Lanie J.A."/>
            <person name="Ng W.-L."/>
            <person name="Kazmierczak K.M."/>
            <person name="Andrzejewski T.M."/>
            <person name="Davidsen T.M."/>
            <person name="Wayne K.J."/>
            <person name="Tettelin H."/>
            <person name="Glass J.I."/>
            <person name="Rusch D."/>
            <person name="Podicherti R."/>
            <person name="Tsui H.-C.T."/>
            <person name="Winkler M.E."/>
        </authorList>
    </citation>
    <scope>NUCLEOTIDE SEQUENCE</scope>
</reference>
<dbReference type="InterPro" id="IPR001269">
    <property type="entry name" value="DUS_fam"/>
</dbReference>
<dbReference type="EMBL" id="UINC01028301">
    <property type="protein sequence ID" value="SVB09055.1"/>
    <property type="molecule type" value="Genomic_DNA"/>
</dbReference>
<feature type="domain" description="DUS-like FMN-binding" evidence="12">
    <location>
        <begin position="13"/>
        <end position="310"/>
    </location>
</feature>
<evidence type="ECO:0000256" key="1">
    <source>
        <dbReference type="ARBA" id="ARBA00001917"/>
    </source>
</evidence>
<evidence type="ECO:0000313" key="13">
    <source>
        <dbReference type="EMBL" id="SVB09055.1"/>
    </source>
</evidence>
<keyword evidence="8" id="KW-0694">RNA-binding</keyword>
<keyword evidence="6" id="KW-0819">tRNA processing</keyword>
<evidence type="ECO:0000256" key="11">
    <source>
        <dbReference type="ARBA" id="ARBA00048802"/>
    </source>
</evidence>
<evidence type="ECO:0000256" key="9">
    <source>
        <dbReference type="ARBA" id="ARBA00023002"/>
    </source>
</evidence>
<keyword evidence="4" id="KW-0285">Flavoprotein</keyword>
<comment type="catalytic activity">
    <reaction evidence="11">
        <text>a 5,6-dihydrouridine in tRNA + NAD(+) = a uridine in tRNA + NADH + H(+)</text>
        <dbReference type="Rhea" id="RHEA:54452"/>
        <dbReference type="Rhea" id="RHEA-COMP:13339"/>
        <dbReference type="Rhea" id="RHEA-COMP:13887"/>
        <dbReference type="ChEBI" id="CHEBI:15378"/>
        <dbReference type="ChEBI" id="CHEBI:57540"/>
        <dbReference type="ChEBI" id="CHEBI:57945"/>
        <dbReference type="ChEBI" id="CHEBI:65315"/>
        <dbReference type="ChEBI" id="CHEBI:74443"/>
    </reaction>
</comment>
<comment type="function">
    <text evidence="2">Catalyzes the synthesis of 5,6-dihydrouridine (D), a modified base found in the D-loop of most tRNAs, via the reduction of the C5-C6 double bond in target uridines.</text>
</comment>
<dbReference type="Gene3D" id="1.10.1200.80">
    <property type="entry name" value="Putative flavin oxidoreducatase, domain 2"/>
    <property type="match status" value="1"/>
</dbReference>
<dbReference type="InterPro" id="IPR013785">
    <property type="entry name" value="Aldolase_TIM"/>
</dbReference>
<keyword evidence="5" id="KW-0288">FMN</keyword>
<dbReference type="Gene3D" id="3.20.20.70">
    <property type="entry name" value="Aldolase class I"/>
    <property type="match status" value="1"/>
</dbReference>
<dbReference type="InterPro" id="IPR004652">
    <property type="entry name" value="DusB-like"/>
</dbReference>
<keyword evidence="9" id="KW-0560">Oxidoreductase</keyword>
<dbReference type="PIRSF" id="PIRSF006621">
    <property type="entry name" value="Dus"/>
    <property type="match status" value="1"/>
</dbReference>